<dbReference type="InterPro" id="IPR043504">
    <property type="entry name" value="Peptidase_S1_PA_chymotrypsin"/>
</dbReference>
<dbReference type="SUPFAM" id="SSF50494">
    <property type="entry name" value="Trypsin-like serine proteases"/>
    <property type="match status" value="1"/>
</dbReference>
<protein>
    <recommendedName>
        <fullName evidence="8">Peptidase S1 domain-containing protein</fullName>
    </recommendedName>
</protein>
<organism evidence="6 7">
    <name type="scientific">Chilo suppressalis</name>
    <name type="common">Asiatic rice borer moth</name>
    <dbReference type="NCBI Taxonomy" id="168631"/>
    <lineage>
        <taxon>Eukaryota</taxon>
        <taxon>Metazoa</taxon>
        <taxon>Ecdysozoa</taxon>
        <taxon>Arthropoda</taxon>
        <taxon>Hexapoda</taxon>
        <taxon>Insecta</taxon>
        <taxon>Pterygota</taxon>
        <taxon>Neoptera</taxon>
        <taxon>Endopterygota</taxon>
        <taxon>Lepidoptera</taxon>
        <taxon>Glossata</taxon>
        <taxon>Ditrysia</taxon>
        <taxon>Pyraloidea</taxon>
        <taxon>Crambidae</taxon>
        <taxon>Crambinae</taxon>
        <taxon>Chilo</taxon>
    </lineage>
</organism>
<keyword evidence="3" id="KW-0732">Signal</keyword>
<keyword evidence="2" id="KW-0768">Sushi</keyword>
<dbReference type="Pfam" id="PF00089">
    <property type="entry name" value="Trypsin"/>
    <property type="match status" value="1"/>
</dbReference>
<dbReference type="Pfam" id="PF00084">
    <property type="entry name" value="Sushi"/>
    <property type="match status" value="1"/>
</dbReference>
<dbReference type="InterPro" id="IPR000436">
    <property type="entry name" value="Sushi_SCR_CCP_dom"/>
</dbReference>
<evidence type="ECO:0000256" key="3">
    <source>
        <dbReference type="SAM" id="SignalP"/>
    </source>
</evidence>
<keyword evidence="7" id="KW-1185">Reference proteome</keyword>
<keyword evidence="1" id="KW-1015">Disulfide bond</keyword>
<evidence type="ECO:0000259" key="4">
    <source>
        <dbReference type="PROSITE" id="PS50240"/>
    </source>
</evidence>
<name>A0ABN8B400_CHISP</name>
<accession>A0ABN8B400</accession>
<evidence type="ECO:0000256" key="2">
    <source>
        <dbReference type="PROSITE-ProRule" id="PRU00302"/>
    </source>
</evidence>
<dbReference type="InterPro" id="IPR001254">
    <property type="entry name" value="Trypsin_dom"/>
</dbReference>
<dbReference type="SMART" id="SM00020">
    <property type="entry name" value="Tryp_SPc"/>
    <property type="match status" value="1"/>
</dbReference>
<dbReference type="Gene3D" id="2.10.70.10">
    <property type="entry name" value="Complement Module, domain 1"/>
    <property type="match status" value="1"/>
</dbReference>
<evidence type="ECO:0000256" key="1">
    <source>
        <dbReference type="ARBA" id="ARBA00023157"/>
    </source>
</evidence>
<feature type="domain" description="Sushi" evidence="5">
    <location>
        <begin position="40"/>
        <end position="106"/>
    </location>
</feature>
<evidence type="ECO:0000259" key="5">
    <source>
        <dbReference type="PROSITE" id="PS50923"/>
    </source>
</evidence>
<proteinExistence type="predicted"/>
<comment type="caution">
    <text evidence="2">Lacks conserved residue(s) required for the propagation of feature annotation.</text>
</comment>
<dbReference type="PANTHER" id="PTHR24260">
    <property type="match status" value="1"/>
</dbReference>
<feature type="domain" description="Peptidase S1" evidence="4">
    <location>
        <begin position="186"/>
        <end position="445"/>
    </location>
</feature>
<evidence type="ECO:0008006" key="8">
    <source>
        <dbReference type="Google" id="ProtNLM"/>
    </source>
</evidence>
<dbReference type="InterPro" id="IPR009003">
    <property type="entry name" value="Peptidase_S1_PA"/>
</dbReference>
<feature type="chain" id="PRO_5046964927" description="Peptidase S1 domain-containing protein" evidence="3">
    <location>
        <begin position="32"/>
        <end position="447"/>
    </location>
</feature>
<dbReference type="PROSITE" id="PS50240">
    <property type="entry name" value="TRYPSIN_DOM"/>
    <property type="match status" value="1"/>
</dbReference>
<dbReference type="SUPFAM" id="SSF57535">
    <property type="entry name" value="Complement control module/SCR domain"/>
    <property type="match status" value="1"/>
</dbReference>
<dbReference type="PROSITE" id="PS50923">
    <property type="entry name" value="SUSHI"/>
    <property type="match status" value="1"/>
</dbReference>
<dbReference type="InterPro" id="IPR051333">
    <property type="entry name" value="CLIP_Serine_Protease"/>
</dbReference>
<dbReference type="PRINTS" id="PR00722">
    <property type="entry name" value="CHYMOTRYPSIN"/>
</dbReference>
<evidence type="ECO:0000313" key="7">
    <source>
        <dbReference type="Proteomes" id="UP001153292"/>
    </source>
</evidence>
<dbReference type="InterPro" id="IPR001314">
    <property type="entry name" value="Peptidase_S1A"/>
</dbReference>
<dbReference type="EMBL" id="OU963919">
    <property type="protein sequence ID" value="CAH0403933.1"/>
    <property type="molecule type" value="Genomic_DNA"/>
</dbReference>
<reference evidence="6" key="1">
    <citation type="submission" date="2021-12" db="EMBL/GenBank/DDBJ databases">
        <authorList>
            <person name="King R."/>
        </authorList>
    </citation>
    <scope>NUCLEOTIDE SEQUENCE</scope>
</reference>
<dbReference type="PANTHER" id="PTHR24260:SF136">
    <property type="entry name" value="GH08193P-RELATED"/>
    <property type="match status" value="1"/>
</dbReference>
<gene>
    <name evidence="6" type="ORF">CHILSU_LOCUS7226</name>
</gene>
<evidence type="ECO:0000313" key="6">
    <source>
        <dbReference type="EMBL" id="CAH0403933.1"/>
    </source>
</evidence>
<dbReference type="Proteomes" id="UP001153292">
    <property type="component" value="Chromosome 26"/>
</dbReference>
<dbReference type="InterPro" id="IPR035976">
    <property type="entry name" value="Sushi/SCR/CCP_sf"/>
</dbReference>
<feature type="signal peptide" evidence="3">
    <location>
        <begin position="1"/>
        <end position="31"/>
    </location>
</feature>
<sequence length="447" mass="49404">MLLMLIIRKKFKKINMFLFVLFATGFVTSLAQQTEASKSNSCKLPSYPKHGSYVALGDSTGEPGQTFDHVALNVTCDSGYLINAIESAVIFCLEGLWSSQITDCTRACRLVKDASVSYMCLLQNSQGKRECNDHEPDGTIVQAVCKPGYSTNRSLSHMRCIDGSWDYVAQCSAECGQLPDFPPPLILDAKSQMPPFVPWNAAIYRSRKLSNEHICGGALVTRKVVISGGHCFWSWKDKRVESPDQYVVVVGNKYRPWAHPDDLNTQMSQVSEIKVPPRFLGVAANYQEDIALVVLTTPVQYNAYVSPVCLDFDPGFEERQLTNGNDGIVAGWGKDSSGIIPALVKIINVPYLPIDECLAVAPADFKAFITSDKICVGSKNVATGICRGFGGAGLAFPRFEFERAYTKYYLRGVISSAPNTENCTNYINTVTQLSKHELFIKQQLENY</sequence>
<dbReference type="Gene3D" id="2.40.10.10">
    <property type="entry name" value="Trypsin-like serine proteases"/>
    <property type="match status" value="1"/>
</dbReference>